<dbReference type="PANTHER" id="PTHR23086:SF126">
    <property type="entry name" value="PIPK DOMAIN-CONTAINING PROTEIN"/>
    <property type="match status" value="1"/>
</dbReference>
<accession>A0A6A6HJF3</accession>
<dbReference type="GO" id="GO:0046854">
    <property type="term" value="P:phosphatidylinositol phosphate biosynthetic process"/>
    <property type="evidence" value="ECO:0007669"/>
    <property type="project" value="TreeGrafter"/>
</dbReference>
<feature type="domain" description="PIPK" evidence="2">
    <location>
        <begin position="1"/>
        <end position="343"/>
    </location>
</feature>
<dbReference type="PANTHER" id="PTHR23086">
    <property type="entry name" value="PHOSPHATIDYLINOSITOL-4-PHOSPHATE 5-KINASE"/>
    <property type="match status" value="1"/>
</dbReference>
<keyword evidence="1" id="KW-0418">Kinase</keyword>
<dbReference type="SUPFAM" id="SSF56104">
    <property type="entry name" value="SAICAR synthase-like"/>
    <property type="match status" value="1"/>
</dbReference>
<evidence type="ECO:0000313" key="3">
    <source>
        <dbReference type="EMBL" id="KAF2237938.1"/>
    </source>
</evidence>
<dbReference type="InterPro" id="IPR027483">
    <property type="entry name" value="PInositol-4-P-4/5-kinase_C_sf"/>
</dbReference>
<keyword evidence="1" id="KW-0547">Nucleotide-binding</keyword>
<evidence type="ECO:0000313" key="4">
    <source>
        <dbReference type="Proteomes" id="UP000800092"/>
    </source>
</evidence>
<dbReference type="InterPro" id="IPR002498">
    <property type="entry name" value="PInositol-4-P-4/5-kinase_core"/>
</dbReference>
<dbReference type="OrthoDB" id="70770at2759"/>
<organism evidence="3 4">
    <name type="scientific">Viridothelium virens</name>
    <name type="common">Speckled blister lichen</name>
    <name type="synonym">Trypethelium virens</name>
    <dbReference type="NCBI Taxonomy" id="1048519"/>
    <lineage>
        <taxon>Eukaryota</taxon>
        <taxon>Fungi</taxon>
        <taxon>Dikarya</taxon>
        <taxon>Ascomycota</taxon>
        <taxon>Pezizomycotina</taxon>
        <taxon>Dothideomycetes</taxon>
        <taxon>Dothideomycetes incertae sedis</taxon>
        <taxon>Trypetheliales</taxon>
        <taxon>Trypetheliaceae</taxon>
        <taxon>Viridothelium</taxon>
    </lineage>
</organism>
<dbReference type="InterPro" id="IPR027484">
    <property type="entry name" value="PInositol-4-P-5-kinase_N"/>
</dbReference>
<dbReference type="GO" id="GO:0005524">
    <property type="term" value="F:ATP binding"/>
    <property type="evidence" value="ECO:0007669"/>
    <property type="project" value="UniProtKB-UniRule"/>
</dbReference>
<dbReference type="PROSITE" id="PS51455">
    <property type="entry name" value="PIPK"/>
    <property type="match status" value="1"/>
</dbReference>
<dbReference type="Gene3D" id="3.30.810.10">
    <property type="entry name" value="2-Layer Sandwich"/>
    <property type="match status" value="1"/>
</dbReference>
<keyword evidence="1" id="KW-0808">Transferase</keyword>
<dbReference type="Gene3D" id="3.30.800.10">
    <property type="entry name" value="Phosphatidylinositol Phosphate Kinase II Beta"/>
    <property type="match status" value="1"/>
</dbReference>
<proteinExistence type="predicted"/>
<dbReference type="InterPro" id="IPR023610">
    <property type="entry name" value="PInositol-4/5-P-5/4-kinase"/>
</dbReference>
<dbReference type="AlphaFoldDB" id="A0A6A6HJF3"/>
<keyword evidence="4" id="KW-1185">Reference proteome</keyword>
<dbReference type="GO" id="GO:0005886">
    <property type="term" value="C:plasma membrane"/>
    <property type="evidence" value="ECO:0007669"/>
    <property type="project" value="TreeGrafter"/>
</dbReference>
<sequence length="347" mass="40629">MGGIRQDRISRSILNAIFYNATDQRSVVTRLRALFSVIQLVLTRWRHDLFSKLRSEVWELREEEYRESFGRDKERRKKVKLIPVGDLGYSGSTFFVTPDSKFLIKSLPRHFEHDFFRSDLLPHYFHHMSEHPHSLLVRITDLLHAPAPQVGVLLGTAPSHHMVMENLMYGKESDTDSKDKWESYDLKPTSYFYPERDLMDGKLAPDSVKSRLADKFEDKIRVTGDEARDLQRQLQIDTQQLADTNAVDYSLFLVRFPASSKSETTSARQSPWREGVVDRNGEWRYRAVLLDFFWAKHKLRAKAMTGLVGSFQWLRGRKDEHMSITTNPKEYRERFLKMVDGIIEAQE</sequence>
<evidence type="ECO:0000256" key="1">
    <source>
        <dbReference type="PROSITE-ProRule" id="PRU00781"/>
    </source>
</evidence>
<dbReference type="Pfam" id="PF01504">
    <property type="entry name" value="PIP5K"/>
    <property type="match status" value="1"/>
</dbReference>
<dbReference type="Proteomes" id="UP000800092">
    <property type="component" value="Unassembled WGS sequence"/>
</dbReference>
<evidence type="ECO:0000259" key="2">
    <source>
        <dbReference type="PROSITE" id="PS51455"/>
    </source>
</evidence>
<name>A0A6A6HJF3_VIRVR</name>
<keyword evidence="1" id="KW-0067">ATP-binding</keyword>
<dbReference type="SMART" id="SM00330">
    <property type="entry name" value="PIPKc"/>
    <property type="match status" value="1"/>
</dbReference>
<dbReference type="EMBL" id="ML991778">
    <property type="protein sequence ID" value="KAF2237938.1"/>
    <property type="molecule type" value="Genomic_DNA"/>
</dbReference>
<gene>
    <name evidence="3" type="ORF">EV356DRAFT_441137</name>
</gene>
<reference evidence="3" key="1">
    <citation type="journal article" date="2020" name="Stud. Mycol.">
        <title>101 Dothideomycetes genomes: a test case for predicting lifestyles and emergence of pathogens.</title>
        <authorList>
            <person name="Haridas S."/>
            <person name="Albert R."/>
            <person name="Binder M."/>
            <person name="Bloem J."/>
            <person name="Labutti K."/>
            <person name="Salamov A."/>
            <person name="Andreopoulos B."/>
            <person name="Baker S."/>
            <person name="Barry K."/>
            <person name="Bills G."/>
            <person name="Bluhm B."/>
            <person name="Cannon C."/>
            <person name="Castanera R."/>
            <person name="Culley D."/>
            <person name="Daum C."/>
            <person name="Ezra D."/>
            <person name="Gonzalez J."/>
            <person name="Henrissat B."/>
            <person name="Kuo A."/>
            <person name="Liang C."/>
            <person name="Lipzen A."/>
            <person name="Lutzoni F."/>
            <person name="Magnuson J."/>
            <person name="Mondo S."/>
            <person name="Nolan M."/>
            <person name="Ohm R."/>
            <person name="Pangilinan J."/>
            <person name="Park H.-J."/>
            <person name="Ramirez L."/>
            <person name="Alfaro M."/>
            <person name="Sun H."/>
            <person name="Tritt A."/>
            <person name="Yoshinaga Y."/>
            <person name="Zwiers L.-H."/>
            <person name="Turgeon B."/>
            <person name="Goodwin S."/>
            <person name="Spatafora J."/>
            <person name="Crous P."/>
            <person name="Grigoriev I."/>
        </authorList>
    </citation>
    <scope>NUCLEOTIDE SEQUENCE</scope>
    <source>
        <strain evidence="3">Tuck. ex Michener</strain>
    </source>
</reference>
<dbReference type="GO" id="GO:0016308">
    <property type="term" value="F:1-phosphatidylinositol-4-phosphate 5-kinase activity"/>
    <property type="evidence" value="ECO:0007669"/>
    <property type="project" value="TreeGrafter"/>
</dbReference>
<protein>
    <submittedName>
        <fullName evidence="3">SAICAR synthase-like protein</fullName>
    </submittedName>
</protein>